<dbReference type="EMBL" id="JAQSVD010000003">
    <property type="protein sequence ID" value="MDE1470352.1"/>
    <property type="molecule type" value="Genomic_DNA"/>
</dbReference>
<proteinExistence type="predicted"/>
<reference evidence="1 2" key="1">
    <citation type="submission" date="2023-02" db="EMBL/GenBank/DDBJ databases">
        <title>Comparative genome analysis of Eubacterium limosum species.</title>
        <authorList>
            <person name="Bak J.E."/>
        </authorList>
    </citation>
    <scope>NUCLEOTIDE SEQUENCE [LARGE SCALE GENOMIC DNA]</scope>
    <source>
        <strain evidence="1 2">KGMB01548</strain>
    </source>
</reference>
<accession>A0ABT5UN51</accession>
<evidence type="ECO:0000313" key="2">
    <source>
        <dbReference type="Proteomes" id="UP001215087"/>
    </source>
</evidence>
<sequence>MQIILNKGEENERTFVLPRMKARYVREALDVRDRMATKIRNSEDLNKELATVCSWYSDSLTVDDVLNGLYSDELIDFIFGSCNQIINGTLEKLTEKNVQAGKAKS</sequence>
<keyword evidence="2" id="KW-1185">Reference proteome</keyword>
<dbReference type="RefSeq" id="WP_227209478.1">
    <property type="nucleotide sequence ID" value="NZ_JAJCLO010000031.1"/>
</dbReference>
<comment type="caution">
    <text evidence="1">The sequence shown here is derived from an EMBL/GenBank/DDBJ whole genome shotgun (WGS) entry which is preliminary data.</text>
</comment>
<organism evidence="1 2">
    <name type="scientific">Eubacterium limosum</name>
    <dbReference type="NCBI Taxonomy" id="1736"/>
    <lineage>
        <taxon>Bacteria</taxon>
        <taxon>Bacillati</taxon>
        <taxon>Bacillota</taxon>
        <taxon>Clostridia</taxon>
        <taxon>Eubacteriales</taxon>
        <taxon>Eubacteriaceae</taxon>
        <taxon>Eubacterium</taxon>
    </lineage>
</organism>
<dbReference type="Pfam" id="PF23857">
    <property type="entry name" value="Phage_TAC_19"/>
    <property type="match status" value="1"/>
</dbReference>
<protein>
    <submittedName>
        <fullName evidence="1">Uncharacterized protein</fullName>
    </submittedName>
</protein>
<dbReference type="InterPro" id="IPR057006">
    <property type="entry name" value="Phage_TAC_19"/>
</dbReference>
<gene>
    <name evidence="1" type="ORF">PTZ04_08780</name>
</gene>
<evidence type="ECO:0000313" key="1">
    <source>
        <dbReference type="EMBL" id="MDE1470352.1"/>
    </source>
</evidence>
<name>A0ABT5UN51_EUBLI</name>
<dbReference type="NCBIfam" id="NF047360">
    <property type="entry name" value="tail_chap_PVL"/>
    <property type="match status" value="1"/>
</dbReference>
<dbReference type="Proteomes" id="UP001215087">
    <property type="component" value="Unassembled WGS sequence"/>
</dbReference>